<keyword evidence="3" id="KW-1185">Reference proteome</keyword>
<dbReference type="EMBL" id="ML119058">
    <property type="protein sequence ID" value="ROT36703.1"/>
    <property type="molecule type" value="Genomic_DNA"/>
</dbReference>
<sequence>MTFILQTSNILLQNVPFLKPSLRTLFPDQPSPPLTRITQSRLLILANPPSHPARASPFSAYVTAHPDIELTGLDLGGPAHPYSMTFGHLSRHEWEWEWDEKGWMDPASAQCHGQLSEPPAPVSLCLTTYSPSEQRHMGTADSESGHRLCPNCLGRGSVKDSPNRRSYRYGRAWAWHGFISLRRHALPALFLFFTLYVPCPQILPLNMLSGFGTNLSSGQLAGLPVKSDSRYTRPSVSAQSSQLGMPTHQCFLLSSAYRTYAQAWEEEGGPELFVFSTLLRSRLSDDHSMHAPFSSGFGIVAPISKLLDGTEGGIRFSKPSRPWAFLGLLVRTRLASGREPFLRFPLLPPAGTVDAKEPMMPHHVPTGPPVNNTRNSCNLSFRVWRIGSGHVHIRHQAHPAAGAGLNDNLNKRVDTGTLDFPQLGSSNLHPFIHYERKVVPLVSWTPSRLYFNIATFRYKELGKGREKTEMPGFDERSVHTSTTQPRHEDSNYSGWTNKGNECLKPDVQCHTWILYQRL</sequence>
<proteinExistence type="predicted"/>
<gene>
    <name evidence="2" type="ORF">SODALDRAFT_380212</name>
</gene>
<organism evidence="2 3">
    <name type="scientific">Sodiomyces alkalinus (strain CBS 110278 / VKM F-3762 / F11)</name>
    <name type="common">Alkaliphilic filamentous fungus</name>
    <dbReference type="NCBI Taxonomy" id="1314773"/>
    <lineage>
        <taxon>Eukaryota</taxon>
        <taxon>Fungi</taxon>
        <taxon>Dikarya</taxon>
        <taxon>Ascomycota</taxon>
        <taxon>Pezizomycotina</taxon>
        <taxon>Sordariomycetes</taxon>
        <taxon>Hypocreomycetidae</taxon>
        <taxon>Glomerellales</taxon>
        <taxon>Plectosphaerellaceae</taxon>
        <taxon>Sodiomyces</taxon>
    </lineage>
</organism>
<evidence type="ECO:0000313" key="3">
    <source>
        <dbReference type="Proteomes" id="UP000272025"/>
    </source>
</evidence>
<evidence type="ECO:0000256" key="1">
    <source>
        <dbReference type="SAM" id="MobiDB-lite"/>
    </source>
</evidence>
<feature type="region of interest" description="Disordered" evidence="1">
    <location>
        <begin position="467"/>
        <end position="492"/>
    </location>
</feature>
<name>A0A3N2PQB7_SODAK</name>
<dbReference type="GeneID" id="39583572"/>
<reference evidence="2 3" key="1">
    <citation type="journal article" date="2018" name="Mol. Ecol.">
        <title>The obligate alkalophilic soda-lake fungus Sodiomyces alkalinus has shifted to a protein diet.</title>
        <authorList>
            <person name="Grum-Grzhimaylo A.A."/>
            <person name="Falkoski D.L."/>
            <person name="van den Heuvel J."/>
            <person name="Valero-Jimenez C.A."/>
            <person name="Min B."/>
            <person name="Choi I.G."/>
            <person name="Lipzen A."/>
            <person name="Daum C.G."/>
            <person name="Aanen D.K."/>
            <person name="Tsang A."/>
            <person name="Henrissat B."/>
            <person name="Bilanenko E.N."/>
            <person name="de Vries R.P."/>
            <person name="van Kan J.A.L."/>
            <person name="Grigoriev I.V."/>
            <person name="Debets A.J.M."/>
        </authorList>
    </citation>
    <scope>NUCLEOTIDE SEQUENCE [LARGE SCALE GENOMIC DNA]</scope>
    <source>
        <strain evidence="2 3">F11</strain>
    </source>
</reference>
<feature type="compositionally biased region" description="Basic and acidic residues" evidence="1">
    <location>
        <begin position="467"/>
        <end position="478"/>
    </location>
</feature>
<dbReference type="RefSeq" id="XP_028464509.1">
    <property type="nucleotide sequence ID" value="XM_028615095.1"/>
</dbReference>
<accession>A0A3N2PQB7</accession>
<evidence type="ECO:0000313" key="2">
    <source>
        <dbReference type="EMBL" id="ROT36703.1"/>
    </source>
</evidence>
<dbReference type="Proteomes" id="UP000272025">
    <property type="component" value="Unassembled WGS sequence"/>
</dbReference>
<dbReference type="AlphaFoldDB" id="A0A3N2PQB7"/>
<protein>
    <submittedName>
        <fullName evidence="2">Uncharacterized protein</fullName>
    </submittedName>
</protein>